<comment type="caution">
    <text evidence="1">The sequence shown here is derived from an EMBL/GenBank/DDBJ whole genome shotgun (WGS) entry which is preliminary data.</text>
</comment>
<evidence type="ECO:0000313" key="1">
    <source>
        <dbReference type="EMBL" id="KAJ2967065.1"/>
    </source>
</evidence>
<evidence type="ECO:0000313" key="2">
    <source>
        <dbReference type="Proteomes" id="UP001144978"/>
    </source>
</evidence>
<accession>A0ACC1MJE9</accession>
<dbReference type="EMBL" id="JANSHE010006441">
    <property type="protein sequence ID" value="KAJ2967065.1"/>
    <property type="molecule type" value="Genomic_DNA"/>
</dbReference>
<protein>
    <submittedName>
        <fullName evidence="1">Uncharacterized protein</fullName>
    </submittedName>
</protein>
<keyword evidence="2" id="KW-1185">Reference proteome</keyword>
<sequence>MLSSSKETDTLRRSRLHPSVMEALQVLKYRYKHERLDFTADLIAREEDYTVNGPLTLRAVQELLASGRFEELDDLAADGFAS</sequence>
<dbReference type="Proteomes" id="UP001144978">
    <property type="component" value="Unassembled WGS sequence"/>
</dbReference>
<organism evidence="1 2">
    <name type="scientific">Trametes sanguinea</name>
    <dbReference type="NCBI Taxonomy" id="158606"/>
    <lineage>
        <taxon>Eukaryota</taxon>
        <taxon>Fungi</taxon>
        <taxon>Dikarya</taxon>
        <taxon>Basidiomycota</taxon>
        <taxon>Agaricomycotina</taxon>
        <taxon>Agaricomycetes</taxon>
        <taxon>Polyporales</taxon>
        <taxon>Polyporaceae</taxon>
        <taxon>Trametes</taxon>
    </lineage>
</organism>
<proteinExistence type="predicted"/>
<name>A0ACC1MJE9_9APHY</name>
<reference evidence="1" key="1">
    <citation type="submission" date="2022-08" db="EMBL/GenBank/DDBJ databases">
        <title>Genome Sequence of Pycnoporus sanguineus.</title>
        <authorList>
            <person name="Buettner E."/>
        </authorList>
    </citation>
    <scope>NUCLEOTIDE SEQUENCE</scope>
    <source>
        <strain evidence="1">CG-C14</strain>
    </source>
</reference>
<gene>
    <name evidence="1" type="ORF">NUW54_g13619</name>
</gene>